<comment type="subunit">
    <text evidence="6">Homodimer.</text>
</comment>
<sequence>MEITIVAVGKIKEKYLKEGIAEYLKRLSPYARLTVIEVDDENAPENLFLAEAEKVVKKEGERILAKIPPSSFIIALDIKGKNLSSEELASFISEKSLYGQSKLTFLIGGSLGLSREVLERADFKLSFGRMTYPHQLMRLILLEQIYRAFKIIRGEPYHK</sequence>
<evidence type="ECO:0000313" key="8">
    <source>
        <dbReference type="Proteomes" id="UP000187485"/>
    </source>
</evidence>
<evidence type="ECO:0000256" key="6">
    <source>
        <dbReference type="HAMAP-Rule" id="MF_00658"/>
    </source>
</evidence>
<dbReference type="GO" id="GO:0005737">
    <property type="term" value="C:cytoplasm"/>
    <property type="evidence" value="ECO:0007669"/>
    <property type="project" value="UniProtKB-SubCell"/>
</dbReference>
<dbReference type="Gene3D" id="3.40.1280.10">
    <property type="match status" value="1"/>
</dbReference>
<evidence type="ECO:0000256" key="1">
    <source>
        <dbReference type="ARBA" id="ARBA00022552"/>
    </source>
</evidence>
<comment type="function">
    <text evidence="6">Specifically methylates the pseudouridine at position 1915 (m3Psi1915) in 23S rRNA.</text>
</comment>
<dbReference type="AlphaFoldDB" id="A0A1L8CVJ4"/>
<keyword evidence="6" id="KW-0963">Cytoplasm</keyword>
<keyword evidence="8" id="KW-1185">Reference proteome</keyword>
<keyword evidence="4 6" id="KW-0949">S-adenosyl-L-methionine</keyword>
<dbReference type="EMBL" id="BDJK01000020">
    <property type="protein sequence ID" value="GAV22930.1"/>
    <property type="molecule type" value="Genomic_DNA"/>
</dbReference>
<dbReference type="Proteomes" id="UP000187485">
    <property type="component" value="Unassembled WGS sequence"/>
</dbReference>
<dbReference type="Pfam" id="PF02590">
    <property type="entry name" value="SPOUT_MTase"/>
    <property type="match status" value="1"/>
</dbReference>
<protein>
    <recommendedName>
        <fullName evidence="6">Ribosomal RNA large subunit methyltransferase H</fullName>
        <ecNumber evidence="6">2.1.1.177</ecNumber>
    </recommendedName>
    <alternativeName>
        <fullName evidence="6">23S rRNA (pseudouridine1915-N3)-methyltransferase</fullName>
    </alternativeName>
    <alternativeName>
        <fullName evidence="6">23S rRNA m3Psi1915 methyltransferase</fullName>
    </alternativeName>
    <alternativeName>
        <fullName evidence="6">rRNA (pseudouridine-N3-)-methyltransferase RlmH</fullName>
    </alternativeName>
</protein>
<gene>
    <name evidence="6" type="primary">rlmH</name>
    <name evidence="7" type="ORF">cpu_14400</name>
</gene>
<dbReference type="CDD" id="cd18081">
    <property type="entry name" value="RlmH-like"/>
    <property type="match status" value="1"/>
</dbReference>
<dbReference type="NCBIfam" id="NF000985">
    <property type="entry name" value="PRK00103.1-3"/>
    <property type="match status" value="1"/>
</dbReference>
<reference evidence="8" key="1">
    <citation type="submission" date="2016-12" db="EMBL/GenBank/DDBJ databases">
        <title>Draft Genome Sequences od Carboxydothermus pertinax and islandicus, Hydrogenogenic Carboxydotrophic Bacteria.</title>
        <authorList>
            <person name="Fukuyama Y."/>
            <person name="Ohmae K."/>
            <person name="Yoneda Y."/>
            <person name="Yoshida T."/>
            <person name="Sako Y."/>
        </authorList>
    </citation>
    <scope>NUCLEOTIDE SEQUENCE [LARGE SCALE GENOMIC DNA]</scope>
    <source>
        <strain evidence="8">Ug1</strain>
    </source>
</reference>
<evidence type="ECO:0000256" key="5">
    <source>
        <dbReference type="ARBA" id="ARBA00038303"/>
    </source>
</evidence>
<dbReference type="STRING" id="870242.cpu_14400"/>
<feature type="binding site" evidence="6">
    <location>
        <position position="108"/>
    </location>
    <ligand>
        <name>S-adenosyl-L-methionine</name>
        <dbReference type="ChEBI" id="CHEBI:59789"/>
    </ligand>
</feature>
<dbReference type="HAMAP" id="MF_00658">
    <property type="entry name" value="23SrRNA_methyltr_H"/>
    <property type="match status" value="1"/>
</dbReference>
<comment type="catalytic activity">
    <reaction evidence="6">
        <text>pseudouridine(1915) in 23S rRNA + S-adenosyl-L-methionine = N(3)-methylpseudouridine(1915) in 23S rRNA + S-adenosyl-L-homocysteine + H(+)</text>
        <dbReference type="Rhea" id="RHEA:42752"/>
        <dbReference type="Rhea" id="RHEA-COMP:10221"/>
        <dbReference type="Rhea" id="RHEA-COMP:10222"/>
        <dbReference type="ChEBI" id="CHEBI:15378"/>
        <dbReference type="ChEBI" id="CHEBI:57856"/>
        <dbReference type="ChEBI" id="CHEBI:59789"/>
        <dbReference type="ChEBI" id="CHEBI:65314"/>
        <dbReference type="ChEBI" id="CHEBI:74486"/>
        <dbReference type="EC" id="2.1.1.177"/>
    </reaction>
</comment>
<dbReference type="InterPro" id="IPR029028">
    <property type="entry name" value="Alpha/beta_knot_MTases"/>
</dbReference>
<evidence type="ECO:0000256" key="2">
    <source>
        <dbReference type="ARBA" id="ARBA00022603"/>
    </source>
</evidence>
<dbReference type="PIRSF" id="PIRSF004505">
    <property type="entry name" value="MT_bac"/>
    <property type="match status" value="1"/>
</dbReference>
<keyword evidence="1 6" id="KW-0698">rRNA processing</keyword>
<keyword evidence="3 6" id="KW-0808">Transferase</keyword>
<comment type="caution">
    <text evidence="7">The sequence shown here is derived from an EMBL/GenBank/DDBJ whole genome shotgun (WGS) entry which is preliminary data.</text>
</comment>
<feature type="binding site" evidence="6">
    <location>
        <begin position="127"/>
        <end position="132"/>
    </location>
    <ligand>
        <name>S-adenosyl-L-methionine</name>
        <dbReference type="ChEBI" id="CHEBI:59789"/>
    </ligand>
</feature>
<feature type="binding site" evidence="6">
    <location>
        <position position="76"/>
    </location>
    <ligand>
        <name>S-adenosyl-L-methionine</name>
        <dbReference type="ChEBI" id="CHEBI:59789"/>
    </ligand>
</feature>
<organism evidence="7 8">
    <name type="scientific">Carboxydothermus pertinax</name>
    <dbReference type="NCBI Taxonomy" id="870242"/>
    <lineage>
        <taxon>Bacteria</taxon>
        <taxon>Bacillati</taxon>
        <taxon>Bacillota</taxon>
        <taxon>Clostridia</taxon>
        <taxon>Thermoanaerobacterales</taxon>
        <taxon>Thermoanaerobacteraceae</taxon>
        <taxon>Carboxydothermus</taxon>
    </lineage>
</organism>
<dbReference type="PANTHER" id="PTHR33603:SF1">
    <property type="entry name" value="RIBOSOMAL RNA LARGE SUBUNIT METHYLTRANSFERASE H"/>
    <property type="match status" value="1"/>
</dbReference>
<evidence type="ECO:0000256" key="4">
    <source>
        <dbReference type="ARBA" id="ARBA00022691"/>
    </source>
</evidence>
<dbReference type="SUPFAM" id="SSF75217">
    <property type="entry name" value="alpha/beta knot"/>
    <property type="match status" value="1"/>
</dbReference>
<keyword evidence="2 6" id="KW-0489">Methyltransferase</keyword>
<dbReference type="NCBIfam" id="TIGR00246">
    <property type="entry name" value="tRNA_RlmH_YbeA"/>
    <property type="match status" value="1"/>
</dbReference>
<evidence type="ECO:0000256" key="3">
    <source>
        <dbReference type="ARBA" id="ARBA00022679"/>
    </source>
</evidence>
<comment type="subcellular location">
    <subcellularLocation>
        <location evidence="6">Cytoplasm</location>
    </subcellularLocation>
</comment>
<name>A0A1L8CVJ4_9THEO</name>
<proteinExistence type="inferred from homology"/>
<dbReference type="GO" id="GO:0070038">
    <property type="term" value="F:rRNA (pseudouridine-N3-)-methyltransferase activity"/>
    <property type="evidence" value="ECO:0007669"/>
    <property type="project" value="UniProtKB-UniRule"/>
</dbReference>
<dbReference type="PANTHER" id="PTHR33603">
    <property type="entry name" value="METHYLTRANSFERASE"/>
    <property type="match status" value="1"/>
</dbReference>
<dbReference type="RefSeq" id="WP_075859379.1">
    <property type="nucleotide sequence ID" value="NZ_BDJK01000020.1"/>
</dbReference>
<dbReference type="InterPro" id="IPR003742">
    <property type="entry name" value="RlmH-like"/>
</dbReference>
<dbReference type="OrthoDB" id="9806643at2"/>
<accession>A0A1L8CVJ4</accession>
<dbReference type="EC" id="2.1.1.177" evidence="6"/>
<dbReference type="InterPro" id="IPR029026">
    <property type="entry name" value="tRNA_m1G_MTases_N"/>
</dbReference>
<evidence type="ECO:0000313" key="7">
    <source>
        <dbReference type="EMBL" id="GAV22930.1"/>
    </source>
</evidence>
<comment type="similarity">
    <text evidence="5 6">Belongs to the RNA methyltransferase RlmH family.</text>
</comment>